<comment type="caution">
    <text evidence="10">Lacks conserved residue(s) required for the propagation of feature annotation.</text>
</comment>
<dbReference type="GO" id="GO:0005737">
    <property type="term" value="C:cytoplasm"/>
    <property type="evidence" value="ECO:0007669"/>
    <property type="project" value="UniProtKB-SubCell"/>
</dbReference>
<keyword evidence="5 10" id="KW-0540">Nuclease</keyword>
<evidence type="ECO:0000256" key="5">
    <source>
        <dbReference type="ARBA" id="ARBA00022722"/>
    </source>
</evidence>
<dbReference type="InterPro" id="IPR022892">
    <property type="entry name" value="RNaseHI"/>
</dbReference>
<dbReference type="NCBIfam" id="NF001236">
    <property type="entry name" value="PRK00203.1"/>
    <property type="match status" value="1"/>
</dbReference>
<comment type="subcellular location">
    <subcellularLocation>
        <location evidence="10">Cytoplasm</location>
    </subcellularLocation>
</comment>
<dbReference type="EC" id="3.1.26.4" evidence="4 10"/>
<dbReference type="CDD" id="cd09278">
    <property type="entry name" value="RNase_HI_prokaryote_like"/>
    <property type="match status" value="1"/>
</dbReference>
<dbReference type="GO" id="GO:0043137">
    <property type="term" value="P:DNA replication, removal of RNA primer"/>
    <property type="evidence" value="ECO:0007669"/>
    <property type="project" value="TreeGrafter"/>
</dbReference>
<dbReference type="GO" id="GO:0000287">
    <property type="term" value="F:magnesium ion binding"/>
    <property type="evidence" value="ECO:0007669"/>
    <property type="project" value="UniProtKB-UniRule"/>
</dbReference>
<organism evidence="12 13">
    <name type="scientific">Thalassospira xiamenensis</name>
    <dbReference type="NCBI Taxonomy" id="220697"/>
    <lineage>
        <taxon>Bacteria</taxon>
        <taxon>Pseudomonadati</taxon>
        <taxon>Pseudomonadota</taxon>
        <taxon>Alphaproteobacteria</taxon>
        <taxon>Rhodospirillales</taxon>
        <taxon>Thalassospiraceae</taxon>
        <taxon>Thalassospira</taxon>
    </lineage>
</organism>
<dbReference type="AlphaFoldDB" id="A0A367XCM2"/>
<evidence type="ECO:0000256" key="6">
    <source>
        <dbReference type="ARBA" id="ARBA00022723"/>
    </source>
</evidence>
<dbReference type="PROSITE" id="PS50879">
    <property type="entry name" value="RNASE_H_1"/>
    <property type="match status" value="1"/>
</dbReference>
<dbReference type="PANTHER" id="PTHR10642:SF26">
    <property type="entry name" value="RIBONUCLEASE H1"/>
    <property type="match status" value="1"/>
</dbReference>
<comment type="subunit">
    <text evidence="3 10">Monomer.</text>
</comment>
<dbReference type="InterPro" id="IPR012337">
    <property type="entry name" value="RNaseH-like_sf"/>
</dbReference>
<dbReference type="Gene3D" id="3.30.420.10">
    <property type="entry name" value="Ribonuclease H-like superfamily/Ribonuclease H"/>
    <property type="match status" value="1"/>
</dbReference>
<feature type="binding site" evidence="10">
    <location>
        <position position="51"/>
    </location>
    <ligand>
        <name>Mg(2+)</name>
        <dbReference type="ChEBI" id="CHEBI:18420"/>
        <label>1</label>
    </ligand>
</feature>
<evidence type="ECO:0000313" key="12">
    <source>
        <dbReference type="EMBL" id="RCK51408.1"/>
    </source>
</evidence>
<comment type="similarity">
    <text evidence="2 10">Belongs to the RNase H family.</text>
</comment>
<reference evidence="12 13" key="1">
    <citation type="submission" date="2014-07" db="EMBL/GenBank/DDBJ databases">
        <title>Draft genome sequence of Thalassospira xiamenensis IB13.</title>
        <authorList>
            <person name="Lai Q."/>
            <person name="Shao Z."/>
        </authorList>
    </citation>
    <scope>NUCLEOTIDE SEQUENCE [LARGE SCALE GENOMIC DNA]</scope>
    <source>
        <strain evidence="12 13">IB13</strain>
    </source>
</reference>
<keyword evidence="7 10" id="KW-0255">Endonuclease</keyword>
<dbReference type="SUPFAM" id="SSF53098">
    <property type="entry name" value="Ribonuclease H-like"/>
    <property type="match status" value="1"/>
</dbReference>
<evidence type="ECO:0000256" key="8">
    <source>
        <dbReference type="ARBA" id="ARBA00022801"/>
    </source>
</evidence>
<dbReference type="HAMAP" id="MF_00042">
    <property type="entry name" value="RNase_H"/>
    <property type="match status" value="1"/>
</dbReference>
<evidence type="ECO:0000256" key="4">
    <source>
        <dbReference type="ARBA" id="ARBA00012180"/>
    </source>
</evidence>
<evidence type="ECO:0000256" key="7">
    <source>
        <dbReference type="ARBA" id="ARBA00022759"/>
    </source>
</evidence>
<keyword evidence="6 10" id="KW-0479">Metal-binding</keyword>
<evidence type="ECO:0000259" key="11">
    <source>
        <dbReference type="PROSITE" id="PS50879"/>
    </source>
</evidence>
<protein>
    <recommendedName>
        <fullName evidence="4 10">Ribonuclease H</fullName>
        <shortName evidence="10">RNase H</shortName>
        <ecNumber evidence="4 10">3.1.26.4</ecNumber>
    </recommendedName>
</protein>
<dbReference type="Pfam" id="PF00075">
    <property type="entry name" value="RNase_H"/>
    <property type="match status" value="1"/>
</dbReference>
<comment type="cofactor">
    <cofactor evidence="10">
        <name>Mg(2+)</name>
        <dbReference type="ChEBI" id="CHEBI:18420"/>
    </cofactor>
    <text evidence="10">Binds 1 Mg(2+) ion per subunit. May bind a second metal ion at a regulatory site, or after substrate binding.</text>
</comment>
<dbReference type="InterPro" id="IPR050092">
    <property type="entry name" value="RNase_H"/>
</dbReference>
<feature type="binding site" evidence="10">
    <location>
        <position position="137"/>
    </location>
    <ligand>
        <name>Mg(2+)</name>
        <dbReference type="ChEBI" id="CHEBI:18420"/>
        <label>2</label>
    </ligand>
</feature>
<dbReference type="Proteomes" id="UP000252266">
    <property type="component" value="Unassembled WGS sequence"/>
</dbReference>
<sequence length="149" mass="16626">MLTENQPVTIHTGAACRGNPGPGGWSAILRKGAREKIITGFESITTNQRMELTAAISGLKALKRPTHVVIITDSKSLADGITQWIETWQRNDWQNSSGNPVANTDLWKSLMVLNQTHQTLWEWVSARSGDTENNRADRHARQALLKNIR</sequence>
<dbReference type="GO" id="GO:0003676">
    <property type="term" value="F:nucleic acid binding"/>
    <property type="evidence" value="ECO:0007669"/>
    <property type="project" value="InterPro"/>
</dbReference>
<comment type="catalytic activity">
    <reaction evidence="1 10">
        <text>Endonucleolytic cleavage to 5'-phosphomonoester.</text>
        <dbReference type="EC" id="3.1.26.4"/>
    </reaction>
</comment>
<dbReference type="RefSeq" id="WP_062960426.1">
    <property type="nucleotide sequence ID" value="NZ_JPWJ01000003.1"/>
</dbReference>
<dbReference type="PANTHER" id="PTHR10642">
    <property type="entry name" value="RIBONUCLEASE H1"/>
    <property type="match status" value="1"/>
</dbReference>
<gene>
    <name evidence="10" type="primary">rnhA</name>
    <name evidence="12" type="ORF">TH44_07660</name>
</gene>
<evidence type="ECO:0000256" key="3">
    <source>
        <dbReference type="ARBA" id="ARBA00011245"/>
    </source>
</evidence>
<evidence type="ECO:0000256" key="2">
    <source>
        <dbReference type="ARBA" id="ARBA00005300"/>
    </source>
</evidence>
<evidence type="ECO:0000313" key="13">
    <source>
        <dbReference type="Proteomes" id="UP000252266"/>
    </source>
</evidence>
<comment type="caution">
    <text evidence="12">The sequence shown here is derived from an EMBL/GenBank/DDBJ whole genome shotgun (WGS) entry which is preliminary data.</text>
</comment>
<feature type="domain" description="RNase H type-1" evidence="11">
    <location>
        <begin position="4"/>
        <end position="145"/>
    </location>
</feature>
<keyword evidence="10" id="KW-0963">Cytoplasm</keyword>
<dbReference type="InterPro" id="IPR002156">
    <property type="entry name" value="RNaseH_domain"/>
</dbReference>
<proteinExistence type="inferred from homology"/>
<accession>A0A367XCM2</accession>
<dbReference type="EMBL" id="JPWJ01000003">
    <property type="protein sequence ID" value="RCK51408.1"/>
    <property type="molecule type" value="Genomic_DNA"/>
</dbReference>
<evidence type="ECO:0000256" key="10">
    <source>
        <dbReference type="HAMAP-Rule" id="MF_00042"/>
    </source>
</evidence>
<name>A0A367XCM2_9PROT</name>
<evidence type="ECO:0000256" key="9">
    <source>
        <dbReference type="ARBA" id="ARBA00022842"/>
    </source>
</evidence>
<keyword evidence="9 10" id="KW-0460">Magnesium</keyword>
<evidence type="ECO:0000256" key="1">
    <source>
        <dbReference type="ARBA" id="ARBA00000077"/>
    </source>
</evidence>
<keyword evidence="8 10" id="KW-0378">Hydrolase</keyword>
<dbReference type="GO" id="GO:0004523">
    <property type="term" value="F:RNA-DNA hybrid ribonuclease activity"/>
    <property type="evidence" value="ECO:0007669"/>
    <property type="project" value="UniProtKB-UniRule"/>
</dbReference>
<feature type="binding site" evidence="10">
    <location>
        <position position="73"/>
    </location>
    <ligand>
        <name>Mg(2+)</name>
        <dbReference type="ChEBI" id="CHEBI:18420"/>
        <label>1</label>
    </ligand>
</feature>
<dbReference type="InterPro" id="IPR036397">
    <property type="entry name" value="RNaseH_sf"/>
</dbReference>
<comment type="function">
    <text evidence="10">Endonuclease that specifically degrades the RNA of RNA-DNA hybrids.</text>
</comment>